<dbReference type="EMBL" id="BMFR01000002">
    <property type="protein sequence ID" value="GGG66435.1"/>
    <property type="molecule type" value="Genomic_DNA"/>
</dbReference>
<keyword evidence="2" id="KW-1185">Reference proteome</keyword>
<evidence type="ECO:0000313" key="1">
    <source>
        <dbReference type="EMBL" id="GGG66435.1"/>
    </source>
</evidence>
<name>A0A917H3J5_9BACI</name>
<dbReference type="Pfam" id="PF09580">
    <property type="entry name" value="Spore_YhcN_YlaJ"/>
    <property type="match status" value="1"/>
</dbReference>
<reference evidence="1" key="2">
    <citation type="submission" date="2020-09" db="EMBL/GenBank/DDBJ databases">
        <authorList>
            <person name="Sun Q."/>
            <person name="Zhou Y."/>
        </authorList>
    </citation>
    <scope>NUCLEOTIDE SEQUENCE</scope>
    <source>
        <strain evidence="1">CGMCC 1.12754</strain>
    </source>
</reference>
<keyword evidence="1" id="KW-0449">Lipoprotein</keyword>
<dbReference type="PROSITE" id="PS51257">
    <property type="entry name" value="PROKAR_LIPOPROTEIN"/>
    <property type="match status" value="1"/>
</dbReference>
<dbReference type="AlphaFoldDB" id="A0A917H3J5"/>
<gene>
    <name evidence="1" type="primary">yutC</name>
    <name evidence="1" type="ORF">GCM10011398_07580</name>
</gene>
<sequence length="188" mass="21434">MKVFLSLAFAMVVISGCGNTENATDERDQISDELDPAQELQSPADQEQNNRLGYVRYTKDQLNNDGEKNHTAQIDRREMANMITRIILRNDGFDEVATLVTDEEVLIAYQKNDELEDKRAADIAKRSAMSATPRFYHVYVSDNVTLMNDIHSLHNSTSQNKNYDNTIEQIINEMEKEGLNQTSNNNNQ</sequence>
<dbReference type="RefSeq" id="WP_229683051.1">
    <property type="nucleotide sequence ID" value="NZ_BMFR01000002.1"/>
</dbReference>
<reference evidence="1" key="1">
    <citation type="journal article" date="2014" name="Int. J. Syst. Evol. Microbiol.">
        <title>Complete genome sequence of Corynebacterium casei LMG S-19264T (=DSM 44701T), isolated from a smear-ripened cheese.</title>
        <authorList>
            <consortium name="US DOE Joint Genome Institute (JGI-PGF)"/>
            <person name="Walter F."/>
            <person name="Albersmeier A."/>
            <person name="Kalinowski J."/>
            <person name="Ruckert C."/>
        </authorList>
    </citation>
    <scope>NUCLEOTIDE SEQUENCE</scope>
    <source>
        <strain evidence="1">CGMCC 1.12754</strain>
    </source>
</reference>
<organism evidence="1 2">
    <name type="scientific">Virgibacillus oceani</name>
    <dbReference type="NCBI Taxonomy" id="1479511"/>
    <lineage>
        <taxon>Bacteria</taxon>
        <taxon>Bacillati</taxon>
        <taxon>Bacillota</taxon>
        <taxon>Bacilli</taxon>
        <taxon>Bacillales</taxon>
        <taxon>Bacillaceae</taxon>
        <taxon>Virgibacillus</taxon>
    </lineage>
</organism>
<proteinExistence type="predicted"/>
<evidence type="ECO:0000313" key="2">
    <source>
        <dbReference type="Proteomes" id="UP000622860"/>
    </source>
</evidence>
<accession>A0A917H3J5</accession>
<dbReference type="InterPro" id="IPR019076">
    <property type="entry name" value="Spore_lipoprot_YhcN/YlaJ-like"/>
</dbReference>
<protein>
    <submittedName>
        <fullName evidence="1">Lipoprotein YutC</fullName>
    </submittedName>
</protein>
<comment type="caution">
    <text evidence="1">The sequence shown here is derived from an EMBL/GenBank/DDBJ whole genome shotgun (WGS) entry which is preliminary data.</text>
</comment>
<dbReference type="Proteomes" id="UP000622860">
    <property type="component" value="Unassembled WGS sequence"/>
</dbReference>